<evidence type="ECO:0000256" key="1">
    <source>
        <dbReference type="SAM" id="MobiDB-lite"/>
    </source>
</evidence>
<keyword evidence="4" id="KW-1185">Reference proteome</keyword>
<reference evidence="3" key="1">
    <citation type="submission" date="2017-07" db="EMBL/GenBank/DDBJ databases">
        <title>Taro Niue Genome Assembly and Annotation.</title>
        <authorList>
            <person name="Atibalentja N."/>
            <person name="Keating K."/>
            <person name="Fields C.J."/>
        </authorList>
    </citation>
    <scope>NUCLEOTIDE SEQUENCE</scope>
    <source>
        <strain evidence="3">Niue_2</strain>
        <tissue evidence="3">Leaf</tissue>
    </source>
</reference>
<organism evidence="3 4">
    <name type="scientific">Colocasia esculenta</name>
    <name type="common">Wild taro</name>
    <name type="synonym">Arum esculentum</name>
    <dbReference type="NCBI Taxonomy" id="4460"/>
    <lineage>
        <taxon>Eukaryota</taxon>
        <taxon>Viridiplantae</taxon>
        <taxon>Streptophyta</taxon>
        <taxon>Embryophyta</taxon>
        <taxon>Tracheophyta</taxon>
        <taxon>Spermatophyta</taxon>
        <taxon>Magnoliopsida</taxon>
        <taxon>Liliopsida</taxon>
        <taxon>Araceae</taxon>
        <taxon>Aroideae</taxon>
        <taxon>Colocasieae</taxon>
        <taxon>Colocasia</taxon>
    </lineage>
</organism>
<dbReference type="AlphaFoldDB" id="A0A843URP9"/>
<dbReference type="SUPFAM" id="SSF81383">
    <property type="entry name" value="F-box domain"/>
    <property type="match status" value="1"/>
</dbReference>
<dbReference type="InterPro" id="IPR050354">
    <property type="entry name" value="F-box/kelch-repeat_ARATH"/>
</dbReference>
<feature type="region of interest" description="Disordered" evidence="1">
    <location>
        <begin position="28"/>
        <end position="72"/>
    </location>
</feature>
<dbReference type="InterPro" id="IPR006652">
    <property type="entry name" value="Kelch_1"/>
</dbReference>
<dbReference type="Pfam" id="PF01344">
    <property type="entry name" value="Kelch_1"/>
    <property type="match status" value="1"/>
</dbReference>
<dbReference type="SMART" id="SM00612">
    <property type="entry name" value="Kelch"/>
    <property type="match status" value="1"/>
</dbReference>
<evidence type="ECO:0000313" key="3">
    <source>
        <dbReference type="EMBL" id="MQL85137.1"/>
    </source>
</evidence>
<dbReference type="PANTHER" id="PTHR24414:SF60">
    <property type="entry name" value="OS03G0415400 PROTEIN"/>
    <property type="match status" value="1"/>
</dbReference>
<dbReference type="SMART" id="SM00256">
    <property type="entry name" value="FBOX"/>
    <property type="match status" value="1"/>
</dbReference>
<protein>
    <recommendedName>
        <fullName evidence="2">F-box domain-containing protein</fullName>
    </recommendedName>
</protein>
<dbReference type="Pfam" id="PF00646">
    <property type="entry name" value="F-box"/>
    <property type="match status" value="1"/>
</dbReference>
<comment type="caution">
    <text evidence="3">The sequence shown here is derived from an EMBL/GenBank/DDBJ whole genome shotgun (WGS) entry which is preliminary data.</text>
</comment>
<dbReference type="EMBL" id="NMUH01000811">
    <property type="protein sequence ID" value="MQL85137.1"/>
    <property type="molecule type" value="Genomic_DNA"/>
</dbReference>
<dbReference type="SUPFAM" id="SSF117281">
    <property type="entry name" value="Kelch motif"/>
    <property type="match status" value="1"/>
</dbReference>
<accession>A0A843URP9</accession>
<dbReference type="InterPro" id="IPR001810">
    <property type="entry name" value="F-box_dom"/>
</dbReference>
<evidence type="ECO:0000313" key="4">
    <source>
        <dbReference type="Proteomes" id="UP000652761"/>
    </source>
</evidence>
<proteinExistence type="predicted"/>
<name>A0A843URP9_COLES</name>
<dbReference type="InterPro" id="IPR015915">
    <property type="entry name" value="Kelch-typ_b-propeller"/>
</dbReference>
<sequence length="462" mass="49465">MPESMAETCSCSSSRTFSWLVKSCLPDPTPTHPAPRRPDPHLLLSRPGNKAPPPLPSRHRRHDTEADADCDPAPSLSSLPDDLLLECLCRVPLSSLPALSFVCRRFSHLVDSPLFLRLRRSHGLLRRSLYALSISDTGHALVLSSPTPLLAGAVWEPPRSSAVLPLPVGVFDGGFSHCRLVPIGRFVYAIGRNVAICYDTWREKATPISPTLFPRKKFAAASVAGKIYVAGGSSKTSAVEEYDPVTDSWRVVAEAPRRRYGCVGAATDGVFYVIGGLKVGGRWEAPRGGRLDAHTCAGTIDLYDVEARAWLRSRAVPGGGCIVGACAAGGRLYVLASHAVELSFWGWDGTAATRRSRKRSGDGCDWARLPTPPVPQQARVGGAGRFACVGVGDSTVVLLVHISIPSSTNSSVCAGGDAGRRGTRSFDKEGFVLVYDAIAGEWNRGKELPPALWRAACTCVEC</sequence>
<gene>
    <name evidence="3" type="ORF">Taro_017668</name>
</gene>
<dbReference type="Proteomes" id="UP000652761">
    <property type="component" value="Unassembled WGS sequence"/>
</dbReference>
<dbReference type="OrthoDB" id="45365at2759"/>
<dbReference type="PROSITE" id="PS50181">
    <property type="entry name" value="FBOX"/>
    <property type="match status" value="1"/>
</dbReference>
<evidence type="ECO:0000259" key="2">
    <source>
        <dbReference type="PROSITE" id="PS50181"/>
    </source>
</evidence>
<dbReference type="InterPro" id="IPR036047">
    <property type="entry name" value="F-box-like_dom_sf"/>
</dbReference>
<dbReference type="Gene3D" id="2.120.10.80">
    <property type="entry name" value="Kelch-type beta propeller"/>
    <property type="match status" value="1"/>
</dbReference>
<dbReference type="Gene3D" id="1.20.1280.50">
    <property type="match status" value="1"/>
</dbReference>
<dbReference type="PANTHER" id="PTHR24414">
    <property type="entry name" value="F-BOX/KELCH-REPEAT PROTEIN SKIP4"/>
    <property type="match status" value="1"/>
</dbReference>
<feature type="domain" description="F-box" evidence="2">
    <location>
        <begin position="73"/>
        <end position="118"/>
    </location>
</feature>